<keyword evidence="2" id="KW-0472">Membrane</keyword>
<feature type="compositionally biased region" description="Gly residues" evidence="1">
    <location>
        <begin position="1"/>
        <end position="10"/>
    </location>
</feature>
<dbReference type="EMBL" id="CAAALY010052217">
    <property type="protein sequence ID" value="VEL21619.1"/>
    <property type="molecule type" value="Genomic_DNA"/>
</dbReference>
<feature type="transmembrane region" description="Helical" evidence="2">
    <location>
        <begin position="151"/>
        <end position="170"/>
    </location>
</feature>
<gene>
    <name evidence="3" type="ORF">PXEA_LOCUS15059</name>
</gene>
<protein>
    <submittedName>
        <fullName evidence="3">Uncharacterized protein</fullName>
    </submittedName>
</protein>
<feature type="region of interest" description="Disordered" evidence="1">
    <location>
        <begin position="1"/>
        <end position="137"/>
    </location>
</feature>
<feature type="compositionally biased region" description="Pro residues" evidence="1">
    <location>
        <begin position="106"/>
        <end position="124"/>
    </location>
</feature>
<evidence type="ECO:0000256" key="1">
    <source>
        <dbReference type="SAM" id="MobiDB-lite"/>
    </source>
</evidence>
<name>A0A3S4ZWJ5_9PLAT</name>
<evidence type="ECO:0000313" key="3">
    <source>
        <dbReference type="EMBL" id="VEL21619.1"/>
    </source>
</evidence>
<dbReference type="AlphaFoldDB" id="A0A3S4ZWJ5"/>
<feature type="compositionally biased region" description="Gly residues" evidence="1">
    <location>
        <begin position="89"/>
        <end position="105"/>
    </location>
</feature>
<dbReference type="Proteomes" id="UP000784294">
    <property type="component" value="Unassembled WGS sequence"/>
</dbReference>
<proteinExistence type="predicted"/>
<organism evidence="3 4">
    <name type="scientific">Protopolystoma xenopodis</name>
    <dbReference type="NCBI Taxonomy" id="117903"/>
    <lineage>
        <taxon>Eukaryota</taxon>
        <taxon>Metazoa</taxon>
        <taxon>Spiralia</taxon>
        <taxon>Lophotrochozoa</taxon>
        <taxon>Platyhelminthes</taxon>
        <taxon>Monogenea</taxon>
        <taxon>Polyopisthocotylea</taxon>
        <taxon>Polystomatidea</taxon>
        <taxon>Polystomatidae</taxon>
        <taxon>Protopolystoma</taxon>
    </lineage>
</organism>
<evidence type="ECO:0000256" key="2">
    <source>
        <dbReference type="SAM" id="Phobius"/>
    </source>
</evidence>
<comment type="caution">
    <text evidence="3">The sequence shown here is derived from an EMBL/GenBank/DDBJ whole genome shotgun (WGS) entry which is preliminary data.</text>
</comment>
<accession>A0A3S4ZWJ5</accession>
<feature type="compositionally biased region" description="Pro residues" evidence="1">
    <location>
        <begin position="73"/>
        <end position="86"/>
    </location>
</feature>
<keyword evidence="2" id="KW-1133">Transmembrane helix</keyword>
<feature type="compositionally biased region" description="Gly residues" evidence="1">
    <location>
        <begin position="57"/>
        <end position="72"/>
    </location>
</feature>
<evidence type="ECO:0000313" key="4">
    <source>
        <dbReference type="Proteomes" id="UP000784294"/>
    </source>
</evidence>
<reference evidence="3" key="1">
    <citation type="submission" date="2018-11" db="EMBL/GenBank/DDBJ databases">
        <authorList>
            <consortium name="Pathogen Informatics"/>
        </authorList>
    </citation>
    <scope>NUCLEOTIDE SEQUENCE</scope>
</reference>
<keyword evidence="2" id="KW-0812">Transmembrane</keyword>
<keyword evidence="4" id="KW-1185">Reference proteome</keyword>
<sequence length="171" mass="16886">MDAGGMGNPHGGPPPHGHYANQHPGPHQQGNTPPASSMHHVPPEYATPGRPSPHFVLGGGLPPGAGGPGGGGGPPPPPQPPGPPDGYCPGPGGHGGMMNGGGGDGPPGPPPPGSRSGMMPPPPEYGGNGPPFQQPGTKVLPNNQSILICRILAHAFVLFVSMLAFGFIPLI</sequence>